<dbReference type="SUPFAM" id="SSF54001">
    <property type="entry name" value="Cysteine proteinases"/>
    <property type="match status" value="1"/>
</dbReference>
<feature type="transmembrane region" description="Helical" evidence="4">
    <location>
        <begin position="44"/>
        <end position="62"/>
    </location>
</feature>
<keyword evidence="4" id="KW-0472">Membrane</keyword>
<feature type="transmembrane region" description="Helical" evidence="4">
    <location>
        <begin position="6"/>
        <end position="24"/>
    </location>
</feature>
<gene>
    <name evidence="6" type="ORF">RRG08_059473</name>
</gene>
<organism evidence="6 7">
    <name type="scientific">Elysia crispata</name>
    <name type="common">lettuce slug</name>
    <dbReference type="NCBI Taxonomy" id="231223"/>
    <lineage>
        <taxon>Eukaryota</taxon>
        <taxon>Metazoa</taxon>
        <taxon>Spiralia</taxon>
        <taxon>Lophotrochozoa</taxon>
        <taxon>Mollusca</taxon>
        <taxon>Gastropoda</taxon>
        <taxon>Heterobranchia</taxon>
        <taxon>Euthyneura</taxon>
        <taxon>Panpulmonata</taxon>
        <taxon>Sacoglossa</taxon>
        <taxon>Placobranchoidea</taxon>
        <taxon>Plakobranchidae</taxon>
        <taxon>Elysia</taxon>
    </lineage>
</organism>
<proteinExistence type="predicted"/>
<feature type="region of interest" description="Disordered" evidence="3">
    <location>
        <begin position="588"/>
        <end position="665"/>
    </location>
</feature>
<dbReference type="GO" id="GO:0016579">
    <property type="term" value="P:protein deubiquitination"/>
    <property type="evidence" value="ECO:0007669"/>
    <property type="project" value="InterPro"/>
</dbReference>
<dbReference type="InterPro" id="IPR050185">
    <property type="entry name" value="Ub_carboxyl-term_hydrolase"/>
</dbReference>
<accession>A0AAE1A400</accession>
<evidence type="ECO:0000313" key="7">
    <source>
        <dbReference type="Proteomes" id="UP001283361"/>
    </source>
</evidence>
<dbReference type="PANTHER" id="PTHR21646">
    <property type="entry name" value="UBIQUITIN CARBOXYL-TERMINAL HYDROLASE"/>
    <property type="match status" value="1"/>
</dbReference>
<evidence type="ECO:0000259" key="5">
    <source>
        <dbReference type="PROSITE" id="PS50235"/>
    </source>
</evidence>
<dbReference type="InterPro" id="IPR038765">
    <property type="entry name" value="Papain-like_cys_pep_sf"/>
</dbReference>
<feature type="domain" description="USP" evidence="5">
    <location>
        <begin position="295"/>
        <end position="822"/>
    </location>
</feature>
<dbReference type="GO" id="GO:0004843">
    <property type="term" value="F:cysteine-type deubiquitinase activity"/>
    <property type="evidence" value="ECO:0007669"/>
    <property type="project" value="UniProtKB-EC"/>
</dbReference>
<keyword evidence="4" id="KW-0812">Transmembrane</keyword>
<dbReference type="AlphaFoldDB" id="A0AAE1A400"/>
<evidence type="ECO:0000256" key="2">
    <source>
        <dbReference type="ARBA" id="ARBA00012759"/>
    </source>
</evidence>
<sequence>MAVLEWLFAACYYVLLELLAFVLVDVVVKSPLKEASTESEKRTIWLYESLGLLLLSIVWYLLQRVPYILLSLTCTTFLYTQVCGRADVASFIANLRAHWENHLQHEESMKQIERQKQQQQQLQQQALGMAGLNHSTAAELNNIGAHNQDPAFGNFPFFNKQGSLHYPPNATVVPGQERPSYSMNPGYREVVKQGRGVYPVAGRNWNNAFGVYNSYNAMGESNPMLNFQNRVQYENSSQTRLDTNERKSLLSNLQRRPLRPEFSGGLFARPLPSSSSIKSKFMNVIGFGPSTLKPVGLVNNGQNMCFINSILQCLARGPFLVECLTADAAKELECTVAESELLSSLAEVLDILTIDPSSSDYKVFNATRFRKAASVLNASLVTQPGEPMRQQDVAEFLMWLLSTVHSILNKNRQALECDASTMTSDERFSSPRLANLKLIYGDLNSNRIQDLKDQCRREIAVANGLENESYAEAIQRLSDLEWLTHKQTNDTVIDGLFTGQLVEAYHSLEHGHISVTLQAFNILPVPIAAPRFSSGLVMLEDCFTNFCNIENLPDVPAGISQQLPHQDNGILGGHTKREPVVQLSGATRRRNLSHSGGLGNTPVTRKPSHLSHLTGAYMPSPIHQSVLPTQFGPDLNSQPHLMSSPPPSSPPTLGQRENGENMEFLDNNNFRTSTPIGGEVSTQRPAFLSRLQRRCLLRQLPECLIIQLMRFRYDQSARIPTKMTTSVSIRLRSFNLHDVIYDTVTRRSDLTAHPGGYIYELYALCLHLGGNSTSHGHYVSYCLDGEKWYRMDDQDVVEVNMEYQLSTEEIRQNAYLLFYRKMNADSV</sequence>
<evidence type="ECO:0000313" key="6">
    <source>
        <dbReference type="EMBL" id="KAK3780829.1"/>
    </source>
</evidence>
<dbReference type="EC" id="3.4.19.12" evidence="2"/>
<dbReference type="PROSITE" id="PS00973">
    <property type="entry name" value="USP_2"/>
    <property type="match status" value="1"/>
</dbReference>
<dbReference type="InterPro" id="IPR018200">
    <property type="entry name" value="USP_CS"/>
</dbReference>
<dbReference type="CDD" id="cd02257">
    <property type="entry name" value="Peptidase_C19"/>
    <property type="match status" value="1"/>
</dbReference>
<comment type="catalytic activity">
    <reaction evidence="1">
        <text>Thiol-dependent hydrolysis of ester, thioester, amide, peptide and isopeptide bonds formed by the C-terminal Gly of ubiquitin (a 76-residue protein attached to proteins as an intracellular targeting signal).</text>
        <dbReference type="EC" id="3.4.19.12"/>
    </reaction>
</comment>
<dbReference type="InterPro" id="IPR001394">
    <property type="entry name" value="Peptidase_C19_UCH"/>
</dbReference>
<dbReference type="EMBL" id="JAWDGP010002684">
    <property type="protein sequence ID" value="KAK3780829.1"/>
    <property type="molecule type" value="Genomic_DNA"/>
</dbReference>
<evidence type="ECO:0000256" key="4">
    <source>
        <dbReference type="SAM" id="Phobius"/>
    </source>
</evidence>
<dbReference type="Gene3D" id="3.90.70.10">
    <property type="entry name" value="Cysteine proteinases"/>
    <property type="match status" value="2"/>
</dbReference>
<evidence type="ECO:0000256" key="1">
    <source>
        <dbReference type="ARBA" id="ARBA00000707"/>
    </source>
</evidence>
<keyword evidence="4" id="KW-1133">Transmembrane helix</keyword>
<dbReference type="Pfam" id="PF00443">
    <property type="entry name" value="UCH"/>
    <property type="match status" value="1"/>
</dbReference>
<dbReference type="PANTHER" id="PTHR21646:SF23">
    <property type="entry name" value="UBIQUITIN CARBOXYL-TERMINAL HYDROLASE USP2"/>
    <property type="match status" value="1"/>
</dbReference>
<dbReference type="Proteomes" id="UP001283361">
    <property type="component" value="Unassembled WGS sequence"/>
</dbReference>
<dbReference type="InterPro" id="IPR028889">
    <property type="entry name" value="USP"/>
</dbReference>
<keyword evidence="7" id="KW-1185">Reference proteome</keyword>
<reference evidence="6" key="1">
    <citation type="journal article" date="2023" name="G3 (Bethesda)">
        <title>A reference genome for the long-term kleptoplast-retaining sea slug Elysia crispata morphotype clarki.</title>
        <authorList>
            <person name="Eastman K.E."/>
            <person name="Pendleton A.L."/>
            <person name="Shaikh M.A."/>
            <person name="Suttiyut T."/>
            <person name="Ogas R."/>
            <person name="Tomko P."/>
            <person name="Gavelis G."/>
            <person name="Widhalm J.R."/>
            <person name="Wisecaver J.H."/>
        </authorList>
    </citation>
    <scope>NUCLEOTIDE SEQUENCE</scope>
    <source>
        <strain evidence="6">ECLA1</strain>
    </source>
</reference>
<evidence type="ECO:0000256" key="3">
    <source>
        <dbReference type="SAM" id="MobiDB-lite"/>
    </source>
</evidence>
<comment type="caution">
    <text evidence="6">The sequence shown here is derived from an EMBL/GenBank/DDBJ whole genome shotgun (WGS) entry which is preliminary data.</text>
</comment>
<name>A0AAE1A400_9GAST</name>
<dbReference type="PROSITE" id="PS50235">
    <property type="entry name" value="USP_3"/>
    <property type="match status" value="1"/>
</dbReference>
<protein>
    <recommendedName>
        <fullName evidence="2">ubiquitinyl hydrolase 1</fullName>
        <ecNumber evidence="2">3.4.19.12</ecNumber>
    </recommendedName>
</protein>